<proteinExistence type="predicted"/>
<dbReference type="EMBL" id="CAJNDS010002559">
    <property type="protein sequence ID" value="CAE7525640.1"/>
    <property type="molecule type" value="Genomic_DNA"/>
</dbReference>
<reference evidence="2" key="1">
    <citation type="submission" date="2021-02" db="EMBL/GenBank/DDBJ databases">
        <authorList>
            <person name="Dougan E. K."/>
            <person name="Rhodes N."/>
            <person name="Thang M."/>
            <person name="Chan C."/>
        </authorList>
    </citation>
    <scope>NUCLEOTIDE SEQUENCE</scope>
</reference>
<sequence>MLPPEILDLILPQSYFSFEFLSCLAACSREFFNKVADESSWEQLDIDLNVPEFKHDLVLLRRMSRLWTVAHTVRMTQSQLAFCGPPSLSNLLIHWEAERIPFWGQRSCGYISTQTLLGCATFHIVVPEEARTITFGVKSPTGRRRLYLDIKEAFTERMCIVFGVSGASQDLRPRVFPKKVLLPEICNEVMMIWNSRSFGLKINGYCFGPIQVRPDLPSGPDSQGLPYVWVTNSARMQKRPELEIYTSDTPVLPNARTVSSLRNGAFLALIFLCTRSRSTFASLTAGEAFHKKWRQSSAPCQGSSLRIDLTGSAPLCNLDVTFESFAASPRLDVSFVYLQRCHPHPRDEGVVFFPDTHVYLIDGHPSLSSVTAVIHSYSNPFQADDVIRRMMAGPNWPRAEYSRYEAGQLLPLTSSQIKAKWKQNAEEAGSPEHRSAACTQLDFNAPLHARKPHSPADYMGGASQEDGAVGSGSLQEMVVQLAEGEDQAPAALAEASQSSFAARVDAELAEEMEKVAEASCEPKEEQPEEAMAGSDLEGCLELEDATWAALRKRRLLPGAPTSDKDFEVHFGNLLRTNADFQSSCLREVFDESGAIRNMVARHKCHVSENFPHQSDRVTRLMTAVLAVLTLRTVDVFMREHAVVLWIIEGESHMRFHEGDCYILHPSNAFQQYKGMPLDCSRVHSFLMHLEGIFRRLPANTERNDSAVLTAVAELLQSDGSDRVFLDFCRNACVCNRGDSLLKTRRAQDGDEVPAWEVETQNWHIYVARTVMQLKKSIIRELADEKLVSYMIEWCDSPMKRQAGCCYDDCCVIYPDAGKATQVPRADAQNIYVRIPHQLHGACPDHVMDRVTKFYRQTFWTNIDAFKCCQAAQALAKRGLNVVRIFIGLSSGGVGQSLYSAHLEAMYGHNFAYFDPNIWYNEDEMRKQVEQLNGCFILTGQETPGTNRRLREDLYKKFMSGEGISGRKPYGLRTRMIRCIAWKRLEANRIFSIANVTKKEFNSIMRRAFVFRMMARFEDPVAVQGAYPDIGKDGIFTKDQELRDFLTSGPAILAALQLQHAFECQHNQEDCVQMIENYVQWGGDRGLTETVMREACGMPRRDLRNHVNRAQTIINVDDDPLDTGGDGSAFEWVAMQNFLVNHMLSLIRVDITKPMLQRLRFPSGPNMNKEELIKALLLNDVIDAAVPRGKTSEVYKPKIKCDNMENVLDHKNTSGVSQVFPELYHVKLMQEYVFGCAARRENAFILAAFYDNVQVKSDKKGRPSKTVLAQAEQAMELKKTGTKISAQEDLFDEVLAELTQSSQQIKRRRTGKSRTIKDEIESKEGLPEQVHVQRSYHYSEAVACRARKVVTGLGAQRFSARAQMHLTAGTVDLDVVETLRQCAEKRETICRDTLHLSEDSGKQLLIKVFYGGAIPADLENGKQFLIQLERASIYFRWMAISLLPDVFATFNKPDSEKKNPDASVLSYLYCIAEDRILSAWSDFLMELKPTHLSLHYDGVRVSKPRDKSVDSLCCHAQERIKRTTGFDVKIREKQHLTILQDLRLNASSVRETSRVAKTSNLCQAGNCIPAAVALLLDNVAQIEELVSSDSRREGCRSYADCEKLLKIHFAPMPAADLSCLETGDYVLHLEHQGKPHCVAMSVTVPGRVVVQDVPQTFELEVSTLKTIMTRAVDRCVSMVFRLHTRGEANLQHDLWSEAALQTLLTLQAGGVNEIVVEESSEALQLLLDVEAGSSASLCDPIEVMSEDEGPESIISSASETEAALHGCWLDEQAQVLTDRQLLESMKQEIEEFLAAGASPHVEQTKHGLRCPFCPWRCFIRPQKVLHHVRRHHRSQRQYCCSGTKQLKLILALHDADMIAGVHKQDYLRASANHLRQRLVCNKMHVKRRTRASCFTDLRQVKPALSHKRNSIDKHLRLFFAASGYATLHLVTGKFT</sequence>
<gene>
    <name evidence="2" type="primary">ABCB1</name>
    <name evidence="2" type="ORF">SNAT2548_LOCUS29423</name>
</gene>
<feature type="region of interest" description="Disordered" evidence="1">
    <location>
        <begin position="448"/>
        <end position="471"/>
    </location>
</feature>
<comment type="caution">
    <text evidence="2">The sequence shown here is derived from an EMBL/GenBank/DDBJ whole genome shotgun (WGS) entry which is preliminary data.</text>
</comment>
<evidence type="ECO:0000313" key="3">
    <source>
        <dbReference type="Proteomes" id="UP000604046"/>
    </source>
</evidence>
<dbReference type="Proteomes" id="UP000604046">
    <property type="component" value="Unassembled WGS sequence"/>
</dbReference>
<name>A0A812TIZ1_9DINO</name>
<keyword evidence="3" id="KW-1185">Reference proteome</keyword>
<accession>A0A812TIZ1</accession>
<organism evidence="2 3">
    <name type="scientific">Symbiodinium natans</name>
    <dbReference type="NCBI Taxonomy" id="878477"/>
    <lineage>
        <taxon>Eukaryota</taxon>
        <taxon>Sar</taxon>
        <taxon>Alveolata</taxon>
        <taxon>Dinophyceae</taxon>
        <taxon>Suessiales</taxon>
        <taxon>Symbiodiniaceae</taxon>
        <taxon>Symbiodinium</taxon>
    </lineage>
</organism>
<protein>
    <submittedName>
        <fullName evidence="2">ABCB1 protein</fullName>
    </submittedName>
</protein>
<evidence type="ECO:0000256" key="1">
    <source>
        <dbReference type="SAM" id="MobiDB-lite"/>
    </source>
</evidence>
<evidence type="ECO:0000313" key="2">
    <source>
        <dbReference type="EMBL" id="CAE7525640.1"/>
    </source>
</evidence>
<dbReference type="OrthoDB" id="421212at2759"/>